<name>A0A1Z1MSH6_9FLOR</name>
<evidence type="ECO:0000256" key="10">
    <source>
        <dbReference type="ARBA" id="ARBA00030448"/>
    </source>
</evidence>
<dbReference type="InterPro" id="IPR036909">
    <property type="entry name" value="Cyt_c-like_dom_sf"/>
</dbReference>
<dbReference type="GO" id="GO:0009055">
    <property type="term" value="F:electron transfer activity"/>
    <property type="evidence" value="ECO:0007669"/>
    <property type="project" value="InterPro"/>
</dbReference>
<evidence type="ECO:0000256" key="3">
    <source>
        <dbReference type="ARBA" id="ARBA00009650"/>
    </source>
</evidence>
<evidence type="ECO:0000259" key="15">
    <source>
        <dbReference type="PROSITE" id="PS51007"/>
    </source>
</evidence>
<dbReference type="EMBL" id="MF101454">
    <property type="protein sequence ID" value="ARW68829.1"/>
    <property type="molecule type" value="Genomic_DNA"/>
</dbReference>
<dbReference type="GO" id="GO:0020037">
    <property type="term" value="F:heme binding"/>
    <property type="evidence" value="ECO:0007669"/>
    <property type="project" value="InterPro"/>
</dbReference>
<dbReference type="PANTHER" id="PTHR34688">
    <property type="entry name" value="CYTOCHROME C6, CHLOROPLASTIC"/>
    <property type="match status" value="1"/>
</dbReference>
<dbReference type="Pfam" id="PF13442">
    <property type="entry name" value="Cytochrome_CBB3"/>
    <property type="match status" value="1"/>
</dbReference>
<dbReference type="GeneID" id="33361884"/>
<evidence type="ECO:0000256" key="2">
    <source>
        <dbReference type="ARBA" id="ARBA00004456"/>
    </source>
</evidence>
<dbReference type="GO" id="GO:0009543">
    <property type="term" value="C:chloroplast thylakoid lumen"/>
    <property type="evidence" value="ECO:0007669"/>
    <property type="project" value="UniProtKB-SubCell"/>
</dbReference>
<dbReference type="PANTHER" id="PTHR34688:SF2">
    <property type="entry name" value="CYTOCHROME C6, CHLOROPLASTIC"/>
    <property type="match status" value="1"/>
</dbReference>
<evidence type="ECO:0000256" key="5">
    <source>
        <dbReference type="ARBA" id="ARBA00022617"/>
    </source>
</evidence>
<keyword evidence="14" id="KW-0732">Signal</keyword>
<comment type="subcellular location">
    <subcellularLocation>
        <location evidence="2">Plastid</location>
        <location evidence="2">Chloroplast thylakoid lumen</location>
    </subcellularLocation>
</comment>
<evidence type="ECO:0000256" key="1">
    <source>
        <dbReference type="ARBA" id="ARBA00002347"/>
    </source>
</evidence>
<protein>
    <recommendedName>
        <fullName evidence="12">Cytochrome c-553</fullName>
    </recommendedName>
    <alternativeName>
        <fullName evidence="11">Cytochrome c553</fullName>
    </alternativeName>
    <alternativeName>
        <fullName evidence="10">Soluble cytochrome f</fullName>
    </alternativeName>
</protein>
<keyword evidence="9" id="KW-0793">Thylakoid</keyword>
<proteinExistence type="inferred from homology"/>
<comment type="function">
    <text evidence="1">Functions as an electron carrier between membrane-bound cytochrome b6-f and photosystem I in oxygenic photosynthesis.</text>
</comment>
<evidence type="ECO:0000256" key="11">
    <source>
        <dbReference type="ARBA" id="ARBA00031247"/>
    </source>
</evidence>
<comment type="similarity">
    <text evidence="3">Belongs to the cytochrome c family. PetJ subfamily.</text>
</comment>
<keyword evidence="8 13" id="KW-0408">Iron</keyword>
<dbReference type="InterPro" id="IPR023655">
    <property type="entry name" value="Cyt_C6"/>
</dbReference>
<keyword evidence="6 13" id="KW-0479">Metal-binding</keyword>
<evidence type="ECO:0000256" key="13">
    <source>
        <dbReference type="PROSITE-ProRule" id="PRU00433"/>
    </source>
</evidence>
<organism evidence="16">
    <name type="scientific">Kapraunia schneideri</name>
    <dbReference type="NCBI Taxonomy" id="717899"/>
    <lineage>
        <taxon>Eukaryota</taxon>
        <taxon>Rhodophyta</taxon>
        <taxon>Florideophyceae</taxon>
        <taxon>Rhodymeniophycidae</taxon>
        <taxon>Ceramiales</taxon>
        <taxon>Rhodomelaceae</taxon>
        <taxon>Kapraunia</taxon>
    </lineage>
</organism>
<dbReference type="AlphaFoldDB" id="A0A1Z1MSH6"/>
<accession>A0A1Z1MSH6</accession>
<dbReference type="Gene3D" id="1.10.760.10">
    <property type="entry name" value="Cytochrome c-like domain"/>
    <property type="match status" value="1"/>
</dbReference>
<geneLocation type="chloroplast" evidence="16"/>
<feature type="chain" id="PRO_5012577008" description="Cytochrome c-553" evidence="14">
    <location>
        <begin position="25"/>
        <end position="114"/>
    </location>
</feature>
<evidence type="ECO:0000256" key="7">
    <source>
        <dbReference type="ARBA" id="ARBA00022982"/>
    </source>
</evidence>
<keyword evidence="7" id="KW-0249">Electron transport</keyword>
<evidence type="ECO:0000256" key="8">
    <source>
        <dbReference type="ARBA" id="ARBA00023004"/>
    </source>
</evidence>
<evidence type="ECO:0000256" key="6">
    <source>
        <dbReference type="ARBA" id="ARBA00022723"/>
    </source>
</evidence>
<evidence type="ECO:0000256" key="4">
    <source>
        <dbReference type="ARBA" id="ARBA00022448"/>
    </source>
</evidence>
<evidence type="ECO:0000313" key="16">
    <source>
        <dbReference type="EMBL" id="ARW68829.1"/>
    </source>
</evidence>
<dbReference type="GO" id="GO:0005506">
    <property type="term" value="F:iron ion binding"/>
    <property type="evidence" value="ECO:0007669"/>
    <property type="project" value="InterPro"/>
</dbReference>
<keyword evidence="5 13" id="KW-0349">Heme</keyword>
<feature type="signal peptide" evidence="14">
    <location>
        <begin position="1"/>
        <end position="24"/>
    </location>
</feature>
<gene>
    <name evidence="16" type="primary">petJ</name>
</gene>
<evidence type="ECO:0000256" key="9">
    <source>
        <dbReference type="ARBA" id="ARBA00023078"/>
    </source>
</evidence>
<dbReference type="RefSeq" id="YP_009399223.1">
    <property type="nucleotide sequence ID" value="NC_035296.1"/>
</dbReference>
<keyword evidence="16" id="KW-0150">Chloroplast</keyword>
<sequence>MKFFLSLFLSFFIGLSTLNTVVFSQEVSVDLEAGEQLFSQNCVSCHAGGNNLVNPSKTLSLTDLKDNERDNLAAVIKQVTNGGNGMPVFSERLSEEEISNVANYVFSQAVNDSW</sequence>
<dbReference type="SUPFAM" id="SSF46626">
    <property type="entry name" value="Cytochrome c"/>
    <property type="match status" value="1"/>
</dbReference>
<dbReference type="PRINTS" id="PR00605">
    <property type="entry name" value="CYTCHROMECIC"/>
</dbReference>
<evidence type="ECO:0000256" key="14">
    <source>
        <dbReference type="SAM" id="SignalP"/>
    </source>
</evidence>
<dbReference type="InterPro" id="IPR008168">
    <property type="entry name" value="Cyt_C_IC"/>
</dbReference>
<evidence type="ECO:0000256" key="12">
    <source>
        <dbReference type="ARBA" id="ARBA00033211"/>
    </source>
</evidence>
<keyword evidence="16" id="KW-0934">Plastid</keyword>
<dbReference type="InterPro" id="IPR009056">
    <property type="entry name" value="Cyt_c-like_dom"/>
</dbReference>
<keyword evidence="4" id="KW-0813">Transport</keyword>
<feature type="domain" description="Cytochrome c" evidence="15">
    <location>
        <begin position="29"/>
        <end position="109"/>
    </location>
</feature>
<dbReference type="PROSITE" id="PS51007">
    <property type="entry name" value="CYTC"/>
    <property type="match status" value="1"/>
</dbReference>
<reference evidence="16" key="1">
    <citation type="journal article" date="2017" name="J. Phycol.">
        <title>Analysis of chloroplast genomes and a supermatrix inform reclassification of the Rhodomelaceae (Rhodophyta).</title>
        <authorList>
            <person name="Diaz-Tapia P."/>
            <person name="Maggs C.A."/>
            <person name="West J.A."/>
            <person name="Verbruggen H."/>
        </authorList>
    </citation>
    <scope>NUCLEOTIDE SEQUENCE</scope>
    <source>
        <strain evidence="16">PD1720</strain>
    </source>
</reference>